<dbReference type="GO" id="GO:0009279">
    <property type="term" value="C:cell outer membrane"/>
    <property type="evidence" value="ECO:0007669"/>
    <property type="project" value="UniProtKB-SubCell"/>
</dbReference>
<evidence type="ECO:0000256" key="7">
    <source>
        <dbReference type="ARBA" id="ARBA00023237"/>
    </source>
</evidence>
<evidence type="ECO:0000259" key="12">
    <source>
        <dbReference type="Pfam" id="PF07715"/>
    </source>
</evidence>
<dbReference type="InterPro" id="IPR008969">
    <property type="entry name" value="CarboxyPept-like_regulatory"/>
</dbReference>
<evidence type="ECO:0000256" key="9">
    <source>
        <dbReference type="RuleBase" id="RU003357"/>
    </source>
</evidence>
<proteinExistence type="inferred from homology"/>
<evidence type="ECO:0000259" key="11">
    <source>
        <dbReference type="Pfam" id="PF00593"/>
    </source>
</evidence>
<dbReference type="SUPFAM" id="SSF56935">
    <property type="entry name" value="Porins"/>
    <property type="match status" value="1"/>
</dbReference>
<dbReference type="EMBL" id="FNGS01000003">
    <property type="protein sequence ID" value="SDL77323.1"/>
    <property type="molecule type" value="Genomic_DNA"/>
</dbReference>
<dbReference type="NCBIfam" id="TIGR04057">
    <property type="entry name" value="SusC_RagA_signa"/>
    <property type="match status" value="1"/>
</dbReference>
<dbReference type="InterPro" id="IPR039426">
    <property type="entry name" value="TonB-dep_rcpt-like"/>
</dbReference>
<dbReference type="InterPro" id="IPR036942">
    <property type="entry name" value="Beta-barrel_TonB_sf"/>
</dbReference>
<dbReference type="Pfam" id="PF00593">
    <property type="entry name" value="TonB_dep_Rec_b-barrel"/>
    <property type="match status" value="1"/>
</dbReference>
<keyword evidence="10" id="KW-0732">Signal</keyword>
<dbReference type="InterPro" id="IPR023997">
    <property type="entry name" value="TonB-dep_OMP_SusC/RagA_CS"/>
</dbReference>
<name>A0A1G9MT83_9BACT</name>
<dbReference type="InterPro" id="IPR023996">
    <property type="entry name" value="TonB-dep_OMP_SusC/RagA"/>
</dbReference>
<feature type="domain" description="TonB-dependent receptor-like beta-barrel" evidence="11">
    <location>
        <begin position="452"/>
        <end position="837"/>
    </location>
</feature>
<feature type="chain" id="PRO_5011540889" evidence="10">
    <location>
        <begin position="30"/>
        <end position="1129"/>
    </location>
</feature>
<dbReference type="InterPro" id="IPR037066">
    <property type="entry name" value="Plug_dom_sf"/>
</dbReference>
<evidence type="ECO:0000313" key="14">
    <source>
        <dbReference type="Proteomes" id="UP000198901"/>
    </source>
</evidence>
<evidence type="ECO:0000313" key="13">
    <source>
        <dbReference type="EMBL" id="SDL77323.1"/>
    </source>
</evidence>
<keyword evidence="5 9" id="KW-0798">TonB box</keyword>
<evidence type="ECO:0000256" key="10">
    <source>
        <dbReference type="SAM" id="SignalP"/>
    </source>
</evidence>
<keyword evidence="14" id="KW-1185">Reference proteome</keyword>
<keyword evidence="4 8" id="KW-0812">Transmembrane</keyword>
<dbReference type="PROSITE" id="PS52016">
    <property type="entry name" value="TONB_DEPENDENT_REC_3"/>
    <property type="match status" value="1"/>
</dbReference>
<dbReference type="Gene3D" id="2.170.130.10">
    <property type="entry name" value="TonB-dependent receptor, plug domain"/>
    <property type="match status" value="1"/>
</dbReference>
<sequence length="1129" mass="123436">MGPISTFNVWLRKYCLLMAAVLFCTYASAQQGRRITGRISVSTDGSPVQGASILVKGTRIGTSSDHNGNYALTISGNDPVLVISAVGYKAQEVSVGNKSVVDATLEESSETLKEAVVTALGIQRDKRSLGYAVGEVQGKDISRVAQENVLNSLAGKVAGVQISSTGPSGSSVSMIIRGAKSLSSDNQPLFVVDGVPINNSLNNVGQIGADNRVDYGNAMSDINPEDVESVSILKGPSAAALYGSRAGNGVVLITTKSGSKVQKMTVSVTSNTVFDKPFKFLKMSSRFATGVLPFTPDSNPYPGGVLQIDEGSAGGVGPELDKGYKAIQWDSPVDANGNKIPTPLVSHPNNIRDFVQTGITSTNGISIANNNDKVTYRLSYANMSSRGIVPSSDLFKNTLAVSSTLRVNKKLTVSTNLDFSRSNSNNRPAQERGTNPLQWAYAVGSHIDINKLRNYWVPGKEGLQQLSQSIGNYNNPFFLANEVKNAFTRDRVFGNVKAEWQITPEIKLMGRYALDTYNETRETKIGYSYTSEPKGAYGISALKRYERNADFLATYDKHFNDLSVLVSVGGNNRYSESSDITTKSKDKTGLVIPGLYTIQNIAQANIQYTNYVYKKAIYSAYGTINLGYRDMIYLDLTARNDWSSTLPVNNRSYFYPSASLSVLINEMVRMNNVNLFKVRAGAAQVGNDANPYSLFATLQDAGSWNGITRLTKSGGILLPDLKPELATSYEVGVDLNMFRNRLRFAGTYYTSDNRNQIIPTQLPSSTGFTTKNINAGLLESRGIELSLGGTVLDQNGLRWDLTTNFTKNITRIKELADGLPYYTLWTDAKGGAWTYVGDKVGDIYDAQVITVTDKNSPYYGYPILDNDGSWQNTSAVNSKNKIGNFNPDFMLGLQNSLSYKGFTLNFSLDWRKGGQFVSQTYRYMESDLRSQRFLDNLINPGGRTGDQVANYLKSNPEQLIKIHGNFFPIVGGPTADYGGFPYEFGGKSYPYGVFNPGVIAKYDGSGNIIGYTENLGGTGTKIIPYGDNYPWDFTRAATFDADFIKLREISLGYELPSKFVKAIGIQSANFAVYSRNIILWTKAKINIDPEMAFQPQTSAQAGTQFKQGIERYNVTPWVIPVGFKLGLTF</sequence>
<dbReference type="Gene3D" id="2.40.170.20">
    <property type="entry name" value="TonB-dependent receptor, beta-barrel domain"/>
    <property type="match status" value="1"/>
</dbReference>
<dbReference type="RefSeq" id="WP_093200503.1">
    <property type="nucleotide sequence ID" value="NZ_FNGS01000003.1"/>
</dbReference>
<evidence type="ECO:0000256" key="1">
    <source>
        <dbReference type="ARBA" id="ARBA00004571"/>
    </source>
</evidence>
<organism evidence="13 14">
    <name type="scientific">Siphonobacter aquaeclarae</name>
    <dbReference type="NCBI Taxonomy" id="563176"/>
    <lineage>
        <taxon>Bacteria</taxon>
        <taxon>Pseudomonadati</taxon>
        <taxon>Bacteroidota</taxon>
        <taxon>Cytophagia</taxon>
        <taxon>Cytophagales</taxon>
        <taxon>Cytophagaceae</taxon>
        <taxon>Siphonobacter</taxon>
    </lineage>
</organism>
<evidence type="ECO:0000256" key="6">
    <source>
        <dbReference type="ARBA" id="ARBA00023136"/>
    </source>
</evidence>
<comment type="similarity">
    <text evidence="8 9">Belongs to the TonB-dependent receptor family.</text>
</comment>
<keyword evidence="3 8" id="KW-1134">Transmembrane beta strand</keyword>
<comment type="subcellular location">
    <subcellularLocation>
        <location evidence="1 8">Cell outer membrane</location>
        <topology evidence="1 8">Multi-pass membrane protein</topology>
    </subcellularLocation>
</comment>
<dbReference type="OrthoDB" id="9768177at2"/>
<keyword evidence="7 8" id="KW-0998">Cell outer membrane</keyword>
<dbReference type="AlphaFoldDB" id="A0A1G9MT83"/>
<evidence type="ECO:0000256" key="4">
    <source>
        <dbReference type="ARBA" id="ARBA00022692"/>
    </source>
</evidence>
<dbReference type="Proteomes" id="UP000198901">
    <property type="component" value="Unassembled WGS sequence"/>
</dbReference>
<reference evidence="13 14" key="1">
    <citation type="submission" date="2016-10" db="EMBL/GenBank/DDBJ databases">
        <authorList>
            <person name="de Groot N.N."/>
        </authorList>
    </citation>
    <scope>NUCLEOTIDE SEQUENCE [LARGE SCALE GENOMIC DNA]</scope>
    <source>
        <strain evidence="13 14">DSM 21668</strain>
    </source>
</reference>
<dbReference type="Pfam" id="PF07715">
    <property type="entry name" value="Plug"/>
    <property type="match status" value="1"/>
</dbReference>
<feature type="signal peptide" evidence="10">
    <location>
        <begin position="1"/>
        <end position="29"/>
    </location>
</feature>
<gene>
    <name evidence="13" type="ORF">SAMN04488090_1730</name>
</gene>
<evidence type="ECO:0000256" key="3">
    <source>
        <dbReference type="ARBA" id="ARBA00022452"/>
    </source>
</evidence>
<keyword evidence="6 8" id="KW-0472">Membrane</keyword>
<dbReference type="InterPro" id="IPR000531">
    <property type="entry name" value="Beta-barrel_TonB"/>
</dbReference>
<evidence type="ECO:0000256" key="5">
    <source>
        <dbReference type="ARBA" id="ARBA00023077"/>
    </source>
</evidence>
<dbReference type="Gene3D" id="2.60.40.1120">
    <property type="entry name" value="Carboxypeptidase-like, regulatory domain"/>
    <property type="match status" value="1"/>
</dbReference>
<keyword evidence="2 8" id="KW-0813">Transport</keyword>
<protein>
    <submittedName>
        <fullName evidence="13">TonB-linked outer membrane protein, SusC/RagA family</fullName>
    </submittedName>
</protein>
<dbReference type="SUPFAM" id="SSF49464">
    <property type="entry name" value="Carboxypeptidase regulatory domain-like"/>
    <property type="match status" value="1"/>
</dbReference>
<feature type="domain" description="TonB-dependent receptor plug" evidence="12">
    <location>
        <begin position="126"/>
        <end position="250"/>
    </location>
</feature>
<accession>A0A1G9MT83</accession>
<dbReference type="InterPro" id="IPR012910">
    <property type="entry name" value="Plug_dom"/>
</dbReference>
<evidence type="ECO:0000256" key="2">
    <source>
        <dbReference type="ARBA" id="ARBA00022448"/>
    </source>
</evidence>
<dbReference type="Pfam" id="PF13715">
    <property type="entry name" value="CarbopepD_reg_2"/>
    <property type="match status" value="1"/>
</dbReference>
<dbReference type="STRING" id="563176.SAMN04488090_1730"/>
<evidence type="ECO:0000256" key="8">
    <source>
        <dbReference type="PROSITE-ProRule" id="PRU01360"/>
    </source>
</evidence>
<dbReference type="NCBIfam" id="TIGR04056">
    <property type="entry name" value="OMP_RagA_SusC"/>
    <property type="match status" value="1"/>
</dbReference>